<name>A0A4R6RL42_9HYPH</name>
<dbReference type="AlphaFoldDB" id="A0A4R6RL42"/>
<evidence type="ECO:0000313" key="1">
    <source>
        <dbReference type="EMBL" id="TDP87359.1"/>
    </source>
</evidence>
<sequence length="56" mass="5996">MSARSTTFVARVREVVDMIDGAFAAAVAVEGGHRPSPVALRKLGLPRTSFDGVRLR</sequence>
<keyword evidence="2" id="KW-1185">Reference proteome</keyword>
<protein>
    <submittedName>
        <fullName evidence="1">Uncharacterized protein</fullName>
    </submittedName>
</protein>
<dbReference type="EMBL" id="SNXY01000006">
    <property type="protein sequence ID" value="TDP87359.1"/>
    <property type="molecule type" value="Genomic_DNA"/>
</dbReference>
<comment type="caution">
    <text evidence="1">The sequence shown here is derived from an EMBL/GenBank/DDBJ whole genome shotgun (WGS) entry which is preliminary data.</text>
</comment>
<proteinExistence type="predicted"/>
<accession>A0A4R6RL42</accession>
<reference evidence="1 2" key="1">
    <citation type="submission" date="2019-03" db="EMBL/GenBank/DDBJ databases">
        <title>Genomic Encyclopedia of Type Strains, Phase IV (KMG-IV): sequencing the most valuable type-strain genomes for metagenomic binning, comparative biology and taxonomic classification.</title>
        <authorList>
            <person name="Goeker M."/>
        </authorList>
    </citation>
    <scope>NUCLEOTIDE SEQUENCE [LARGE SCALE GENOMIC DNA]</scope>
    <source>
        <strain evidence="1 2">DSM 102969</strain>
    </source>
</reference>
<gene>
    <name evidence="1" type="ORF">EDD54_1253</name>
</gene>
<dbReference type="Proteomes" id="UP000294547">
    <property type="component" value="Unassembled WGS sequence"/>
</dbReference>
<dbReference type="RefSeq" id="WP_165644410.1">
    <property type="nucleotide sequence ID" value="NZ_BSPM01000008.1"/>
</dbReference>
<evidence type="ECO:0000313" key="2">
    <source>
        <dbReference type="Proteomes" id="UP000294547"/>
    </source>
</evidence>
<organism evidence="1 2">
    <name type="scientific">Oharaeibacter diazotrophicus</name>
    <dbReference type="NCBI Taxonomy" id="1920512"/>
    <lineage>
        <taxon>Bacteria</taxon>
        <taxon>Pseudomonadati</taxon>
        <taxon>Pseudomonadota</taxon>
        <taxon>Alphaproteobacteria</taxon>
        <taxon>Hyphomicrobiales</taxon>
        <taxon>Pleomorphomonadaceae</taxon>
        <taxon>Oharaeibacter</taxon>
    </lineage>
</organism>